<organism evidence="2 3">
    <name type="scientific">Helicostylum pulchrum</name>
    <dbReference type="NCBI Taxonomy" id="562976"/>
    <lineage>
        <taxon>Eukaryota</taxon>
        <taxon>Fungi</taxon>
        <taxon>Fungi incertae sedis</taxon>
        <taxon>Mucoromycota</taxon>
        <taxon>Mucoromycotina</taxon>
        <taxon>Mucoromycetes</taxon>
        <taxon>Mucorales</taxon>
        <taxon>Mucorineae</taxon>
        <taxon>Mucoraceae</taxon>
        <taxon>Helicostylum</taxon>
    </lineage>
</organism>
<evidence type="ECO:0000256" key="1">
    <source>
        <dbReference type="SAM" id="MobiDB-lite"/>
    </source>
</evidence>
<protein>
    <submittedName>
        <fullName evidence="2">Uncharacterized protein</fullName>
    </submittedName>
</protein>
<feature type="compositionally biased region" description="Polar residues" evidence="1">
    <location>
        <begin position="37"/>
        <end position="46"/>
    </location>
</feature>
<evidence type="ECO:0000313" key="2">
    <source>
        <dbReference type="EMBL" id="GAA5806293.1"/>
    </source>
</evidence>
<feature type="region of interest" description="Disordered" evidence="1">
    <location>
        <begin position="1"/>
        <end position="46"/>
    </location>
</feature>
<proteinExistence type="predicted"/>
<comment type="caution">
    <text evidence="2">The sequence shown here is derived from an EMBL/GenBank/DDBJ whole genome shotgun (WGS) entry which is preliminary data.</text>
</comment>
<sequence length="79" mass="9051">MPNSKPKRIAVDGAQDSYRDIREGERGEVEEGEDQESSYLSDASTDSYIDEGVLSEDSQPKEVIEVNDYLPIILWFQYF</sequence>
<dbReference type="EMBL" id="BAABUJ010000061">
    <property type="protein sequence ID" value="GAA5806293.1"/>
    <property type="molecule type" value="Genomic_DNA"/>
</dbReference>
<name>A0ABP9YH61_9FUNG</name>
<reference evidence="2 3" key="1">
    <citation type="submission" date="2024-04" db="EMBL/GenBank/DDBJ databases">
        <title>genome sequences of Mucor flavus KT1a and Helicostylum pulchrum KT1b strains isolation_sourced from the surface of a dry-aged beef.</title>
        <authorList>
            <person name="Toyotome T."/>
            <person name="Hosono M."/>
            <person name="Torimaru M."/>
            <person name="Fukuda K."/>
            <person name="Mikami N."/>
        </authorList>
    </citation>
    <scope>NUCLEOTIDE SEQUENCE [LARGE SCALE GENOMIC DNA]</scope>
    <source>
        <strain evidence="2 3">KT1b</strain>
    </source>
</reference>
<evidence type="ECO:0000313" key="3">
    <source>
        <dbReference type="Proteomes" id="UP001476247"/>
    </source>
</evidence>
<feature type="compositionally biased region" description="Basic and acidic residues" evidence="1">
    <location>
        <begin position="17"/>
        <end position="29"/>
    </location>
</feature>
<accession>A0ABP9YH61</accession>
<dbReference type="Proteomes" id="UP001476247">
    <property type="component" value="Unassembled WGS sequence"/>
</dbReference>
<keyword evidence="3" id="KW-1185">Reference proteome</keyword>
<gene>
    <name evidence="2" type="ORF">HPULCUR_011824</name>
</gene>